<evidence type="ECO:0000256" key="9">
    <source>
        <dbReference type="ARBA" id="ARBA00024993"/>
    </source>
</evidence>
<keyword evidence="6 11" id="KW-1133">Transmembrane helix</keyword>
<dbReference type="Gene3D" id="3.40.1050.10">
    <property type="entry name" value="Carbonic anhydrase"/>
    <property type="match status" value="1"/>
</dbReference>
<gene>
    <name evidence="13" type="ORF">R4I43_03220</name>
</gene>
<feature type="transmembrane region" description="Helical" evidence="11">
    <location>
        <begin position="209"/>
        <end position="234"/>
    </location>
</feature>
<keyword evidence="4 11" id="KW-0812">Transmembrane</keyword>
<evidence type="ECO:0000256" key="10">
    <source>
        <dbReference type="ARBA" id="ARBA00048348"/>
    </source>
</evidence>
<dbReference type="EC" id="4.2.1.1" evidence="3"/>
<dbReference type="InterPro" id="IPR001902">
    <property type="entry name" value="SLC26A/SulP_fam"/>
</dbReference>
<keyword evidence="8" id="KW-0456">Lyase</keyword>
<evidence type="ECO:0000256" key="1">
    <source>
        <dbReference type="ARBA" id="ARBA00004141"/>
    </source>
</evidence>
<evidence type="ECO:0000313" key="14">
    <source>
        <dbReference type="Proteomes" id="UP001327093"/>
    </source>
</evidence>
<evidence type="ECO:0000256" key="7">
    <source>
        <dbReference type="ARBA" id="ARBA00023136"/>
    </source>
</evidence>
<evidence type="ECO:0000256" key="4">
    <source>
        <dbReference type="ARBA" id="ARBA00022692"/>
    </source>
</evidence>
<feature type="transmembrane region" description="Helical" evidence="11">
    <location>
        <begin position="167"/>
        <end position="189"/>
    </location>
</feature>
<dbReference type="InterPro" id="IPR001765">
    <property type="entry name" value="Carbonic_anhydrase"/>
</dbReference>
<feature type="transmembrane region" description="Helical" evidence="11">
    <location>
        <begin position="135"/>
        <end position="155"/>
    </location>
</feature>
<evidence type="ECO:0000256" key="5">
    <source>
        <dbReference type="ARBA" id="ARBA00022833"/>
    </source>
</evidence>
<evidence type="ECO:0000256" key="11">
    <source>
        <dbReference type="SAM" id="Phobius"/>
    </source>
</evidence>
<dbReference type="SUPFAM" id="SSF53056">
    <property type="entry name" value="beta-carbonic anhydrase, cab"/>
    <property type="match status" value="1"/>
</dbReference>
<evidence type="ECO:0000256" key="2">
    <source>
        <dbReference type="ARBA" id="ARBA00006217"/>
    </source>
</evidence>
<comment type="subcellular location">
    <subcellularLocation>
        <location evidence="1">Membrane</location>
        <topology evidence="1">Multi-pass membrane protein</topology>
    </subcellularLocation>
</comment>
<feature type="transmembrane region" description="Helical" evidence="11">
    <location>
        <begin position="59"/>
        <end position="81"/>
    </location>
</feature>
<keyword evidence="14" id="KW-1185">Reference proteome</keyword>
<sequence length="713" mass="74453">MAIPLSLGIALASGAPIMAGLVAAVVGGIVAGAAGGSVLQVSGPAAGLTVVVAGLVHEYGWAVTCAITVGAGVLQILLGLSRVARAALAISPAIVHGMLAGIGIVIALAQIHVVLGGKPHTSANESLMLLPEQLSRLNLAAVGLGVLTIAILLVWPRLPRQVRVVPAQLVAVVLATAVAWIGGLDVARVEVPADLLGTHIFPALPDGGWGGIALAVVTMALIASIESLLSAVAVDRMHDGPRANLNREMVGQGMANMVSGALGGLPVTGVIVRSSTNAAAGARSRVSAVLHGVWVIVFVGLAAGLLKQIPTSVLGAMLVMIGIKLVNFKEIRQLLKHRELPLYVITALGVVELNLMEGVLLGIGVAVLFALYRLTRSKMRVEHRGNRWHVVIEGSLTFVAVPKLSRTLAEIPAGAAVDVDLAVDFLDHAAFEALHNWRTTHERLGGEVDIDEIHEAWYHNAATSGGAGRKSAPSRPTYLPWQEGRVAAAPAQQVLGGVREFQQDAAAKVRPYFEQLAEGQSPSQLFLTCSDSRVVPHLITSSGPGDLFVVRNIGNIVPQYREDVASGAGDHSVAAAIEYATEVLGVKSITVCGHSCCGAMKALLDGRGEGAPSCGLDAWLGHGSHSLARFRVDASDRGEDVAAHDELCQVNVAQQLDNLMTYPGVQERVARGDLHLIGMFFDIATAEVHFLDEGSEQFVPVSQMKMNDELAAV</sequence>
<evidence type="ECO:0000256" key="6">
    <source>
        <dbReference type="ARBA" id="ARBA00022989"/>
    </source>
</evidence>
<accession>A0ABU6A4W4</accession>
<reference evidence="13 14" key="1">
    <citation type="submission" date="2023-10" db="EMBL/GenBank/DDBJ databases">
        <title>Saccharopolyspora sp. nov., isolated from mangrove soil.</title>
        <authorList>
            <person name="Lu Y."/>
            <person name="Liu W."/>
        </authorList>
    </citation>
    <scope>NUCLEOTIDE SEQUENCE [LARGE SCALE GENOMIC DNA]</scope>
    <source>
        <strain evidence="13 14">S2-29</strain>
    </source>
</reference>
<feature type="transmembrane region" description="Helical" evidence="11">
    <location>
        <begin position="312"/>
        <end position="328"/>
    </location>
</feature>
<dbReference type="InterPro" id="IPR015892">
    <property type="entry name" value="Carbonic_anhydrase_CS"/>
</dbReference>
<dbReference type="PANTHER" id="PTHR11814">
    <property type="entry name" value="SULFATE TRANSPORTER"/>
    <property type="match status" value="1"/>
</dbReference>
<comment type="caution">
    <text evidence="13">The sequence shown here is derived from an EMBL/GenBank/DDBJ whole genome shotgun (WGS) entry which is preliminary data.</text>
</comment>
<organism evidence="13 14">
    <name type="scientific">Saccharopolyspora mangrovi</name>
    <dbReference type="NCBI Taxonomy" id="3082379"/>
    <lineage>
        <taxon>Bacteria</taxon>
        <taxon>Bacillati</taxon>
        <taxon>Actinomycetota</taxon>
        <taxon>Actinomycetes</taxon>
        <taxon>Pseudonocardiales</taxon>
        <taxon>Pseudonocardiaceae</taxon>
        <taxon>Saccharopolyspora</taxon>
    </lineage>
</organism>
<comment type="similarity">
    <text evidence="2">Belongs to the beta-class carbonic anhydrase family.</text>
</comment>
<feature type="domain" description="SLC26A/SulP transporter" evidence="12">
    <location>
        <begin position="1"/>
        <end position="345"/>
    </location>
</feature>
<evidence type="ECO:0000256" key="8">
    <source>
        <dbReference type="ARBA" id="ARBA00023239"/>
    </source>
</evidence>
<dbReference type="SUPFAM" id="SSF52091">
    <property type="entry name" value="SpoIIaa-like"/>
    <property type="match status" value="1"/>
</dbReference>
<dbReference type="Pfam" id="PF00916">
    <property type="entry name" value="Sulfate_transp"/>
    <property type="match status" value="1"/>
</dbReference>
<evidence type="ECO:0000313" key="13">
    <source>
        <dbReference type="EMBL" id="MEB3366404.1"/>
    </source>
</evidence>
<proteinExistence type="inferred from homology"/>
<dbReference type="PROSITE" id="PS00704">
    <property type="entry name" value="PROK_CO2_ANHYDRASE_1"/>
    <property type="match status" value="1"/>
</dbReference>
<feature type="transmembrane region" description="Helical" evidence="11">
    <location>
        <begin position="93"/>
        <end position="115"/>
    </location>
</feature>
<keyword evidence="7 11" id="KW-0472">Membrane</keyword>
<comment type="catalytic activity">
    <reaction evidence="10">
        <text>hydrogencarbonate + H(+) = CO2 + H2O</text>
        <dbReference type="Rhea" id="RHEA:10748"/>
        <dbReference type="ChEBI" id="CHEBI:15377"/>
        <dbReference type="ChEBI" id="CHEBI:15378"/>
        <dbReference type="ChEBI" id="CHEBI:16526"/>
        <dbReference type="ChEBI" id="CHEBI:17544"/>
        <dbReference type="EC" id="4.2.1.1"/>
    </reaction>
</comment>
<dbReference type="EMBL" id="JAWLNX010000002">
    <property type="protein sequence ID" value="MEB3366404.1"/>
    <property type="molecule type" value="Genomic_DNA"/>
</dbReference>
<evidence type="ECO:0000256" key="3">
    <source>
        <dbReference type="ARBA" id="ARBA00012925"/>
    </source>
</evidence>
<dbReference type="InterPro" id="IPR011547">
    <property type="entry name" value="SLC26A/SulP_dom"/>
</dbReference>
<comment type="function">
    <text evidence="9">Catalyzes the reversible hydration of carbon dioxide to form bicarbonate.</text>
</comment>
<dbReference type="SMART" id="SM00947">
    <property type="entry name" value="Pro_CA"/>
    <property type="match status" value="1"/>
</dbReference>
<evidence type="ECO:0000259" key="12">
    <source>
        <dbReference type="Pfam" id="PF00916"/>
    </source>
</evidence>
<name>A0ABU6A4W4_9PSEU</name>
<dbReference type="InterPro" id="IPR036513">
    <property type="entry name" value="STAS_dom_sf"/>
</dbReference>
<protein>
    <recommendedName>
        <fullName evidence="3">carbonic anhydrase</fullName>
        <ecNumber evidence="3">4.2.1.1</ecNumber>
    </recommendedName>
</protein>
<dbReference type="InterPro" id="IPR036874">
    <property type="entry name" value="Carbonic_anhydrase_sf"/>
</dbReference>
<dbReference type="Proteomes" id="UP001327093">
    <property type="component" value="Unassembled WGS sequence"/>
</dbReference>
<feature type="transmembrane region" description="Helical" evidence="11">
    <location>
        <begin position="340"/>
        <end position="372"/>
    </location>
</feature>
<keyword evidence="5" id="KW-0862">Zinc</keyword>
<dbReference type="Pfam" id="PF00484">
    <property type="entry name" value="Pro_CA"/>
    <property type="match status" value="1"/>
</dbReference>
<feature type="transmembrane region" description="Helical" evidence="11">
    <location>
        <begin position="288"/>
        <end position="306"/>
    </location>
</feature>